<dbReference type="InterPro" id="IPR000477">
    <property type="entry name" value="RT_dom"/>
</dbReference>
<proteinExistence type="predicted"/>
<name>A0A418DML6_APHAT</name>
<comment type="caution">
    <text evidence="2">The sequence shown here is derived from an EMBL/GenBank/DDBJ whole genome shotgun (WGS) entry which is preliminary data.</text>
</comment>
<protein>
    <recommendedName>
        <fullName evidence="1">Reverse transcriptase domain-containing protein</fullName>
    </recommendedName>
</protein>
<dbReference type="Pfam" id="PF00078">
    <property type="entry name" value="RVT_1"/>
    <property type="match status" value="1"/>
</dbReference>
<feature type="domain" description="Reverse transcriptase" evidence="1">
    <location>
        <begin position="71"/>
        <end position="229"/>
    </location>
</feature>
<sequence length="361" mass="40763">MALNPSEQEVSTSFDTTRGLFDQLCGETSAKRVRRDGHLKITTLVRLLRQLEPSKTLRVFKNIRKSIPLVTLHRISAKVEAFLDPYQSDFRPSRSTADAVWTHKWLVARANKYQDKHYILGIDPSRAYDTVDRAKLMSVSRLSSRTTLRLTHILLASTTLSLRSEKLYIASSPANTGVPQGASLSPVLFVVDLEAALHDLDSSSHEILCHTIPYYDNADFVCSSNNEMDGISGHAPVILAPCPTQAHRPTDQTDTTTWRTCKKLGTYLYDSAELQRRYTLARAGFHHLWFRDAHVAEATRLRIYNCYVITILTYNCGIWALTKTPLLRVAANCHSSRLPQQISNVALYTRYGCEPLRLTLL</sequence>
<dbReference type="AlphaFoldDB" id="A0A418DML6"/>
<accession>A0A418DML6</accession>
<dbReference type="Proteomes" id="UP000285712">
    <property type="component" value="Unassembled WGS sequence"/>
</dbReference>
<gene>
    <name evidence="2" type="ORF">DYB35_012504</name>
</gene>
<organism evidence="2 3">
    <name type="scientific">Aphanomyces astaci</name>
    <name type="common">Crayfish plague agent</name>
    <dbReference type="NCBI Taxonomy" id="112090"/>
    <lineage>
        <taxon>Eukaryota</taxon>
        <taxon>Sar</taxon>
        <taxon>Stramenopiles</taxon>
        <taxon>Oomycota</taxon>
        <taxon>Saprolegniomycetes</taxon>
        <taxon>Saprolegniales</taxon>
        <taxon>Verrucalvaceae</taxon>
        <taxon>Aphanomyces</taxon>
    </lineage>
</organism>
<dbReference type="PANTHER" id="PTHR47027">
    <property type="entry name" value="REVERSE TRANSCRIPTASE DOMAIN-CONTAINING PROTEIN"/>
    <property type="match status" value="1"/>
</dbReference>
<evidence type="ECO:0000313" key="3">
    <source>
        <dbReference type="Proteomes" id="UP000285712"/>
    </source>
</evidence>
<dbReference type="PANTHER" id="PTHR47027:SF20">
    <property type="entry name" value="REVERSE TRANSCRIPTASE-LIKE PROTEIN WITH RNA-DIRECTED DNA POLYMERASE DOMAIN"/>
    <property type="match status" value="1"/>
</dbReference>
<evidence type="ECO:0000259" key="1">
    <source>
        <dbReference type="Pfam" id="PF00078"/>
    </source>
</evidence>
<reference evidence="2 3" key="1">
    <citation type="submission" date="2018-08" db="EMBL/GenBank/DDBJ databases">
        <title>Aphanomyces genome sequencing and annotation.</title>
        <authorList>
            <person name="Minardi D."/>
            <person name="Oidtmann B."/>
            <person name="Van Der Giezen M."/>
            <person name="Studholme D.J."/>
        </authorList>
    </citation>
    <scope>NUCLEOTIDE SEQUENCE [LARGE SCALE GENOMIC DNA]</scope>
    <source>
        <strain evidence="2 3">Sv</strain>
    </source>
</reference>
<evidence type="ECO:0000313" key="2">
    <source>
        <dbReference type="EMBL" id="RHY96991.1"/>
    </source>
</evidence>
<dbReference type="EMBL" id="QUTG01002263">
    <property type="protein sequence ID" value="RHY96991.1"/>
    <property type="molecule type" value="Genomic_DNA"/>
</dbReference>